<organism evidence="5 6">
    <name type="scientific">Croceibacterium atlanticum</name>
    <dbReference type="NCBI Taxonomy" id="1267766"/>
    <lineage>
        <taxon>Bacteria</taxon>
        <taxon>Pseudomonadati</taxon>
        <taxon>Pseudomonadota</taxon>
        <taxon>Alphaproteobacteria</taxon>
        <taxon>Sphingomonadales</taxon>
        <taxon>Erythrobacteraceae</taxon>
        <taxon>Croceibacterium</taxon>
    </lineage>
</organism>
<dbReference type="InterPro" id="IPR011118">
    <property type="entry name" value="Tannase/feruloyl_esterase"/>
</dbReference>
<evidence type="ECO:0000313" key="5">
    <source>
        <dbReference type="EMBL" id="AKH41953.1"/>
    </source>
</evidence>
<reference evidence="5" key="1">
    <citation type="submission" date="2015-05" db="EMBL/GenBank/DDBJ databases">
        <title>The complete genome of Altererythrobacter atlanticus strain 26DY36.</title>
        <authorList>
            <person name="Wu Y.-H."/>
            <person name="Cheng H."/>
            <person name="Wu X.-W."/>
        </authorList>
    </citation>
    <scope>NUCLEOTIDE SEQUENCE [LARGE SCALE GENOMIC DNA]</scope>
    <source>
        <strain evidence="5">26DY36</strain>
    </source>
</reference>
<accession>A0A0F7KN45</accession>
<dbReference type="KEGG" id="aay:WYH_00905"/>
<evidence type="ECO:0000256" key="2">
    <source>
        <dbReference type="ARBA" id="ARBA00022729"/>
    </source>
</evidence>
<protein>
    <submittedName>
        <fullName evidence="5">Tannase and feruloyl esterase</fullName>
    </submittedName>
</protein>
<sequence length="175" mass="19065">MTFDKRRDLGLANERMPELRADSTDIAAFMEAGHKAIIYQGWQDPSTNAGPAIDYLARLSREHGKISDSVRMFMVPGMYHCGGGPGVDVFGGSNQKPIAPGADPSRDMLWALIDWVEKGRAPGSIVGAKVVPGQRGFTRRLCPFPQVARYDGIGPETDARSYDCAISPALERLLD</sequence>
<keyword evidence="6" id="KW-1185">Reference proteome</keyword>
<proteinExistence type="predicted"/>
<dbReference type="EMBL" id="CP011452">
    <property type="protein sequence ID" value="AKH41953.1"/>
    <property type="molecule type" value="Genomic_DNA"/>
</dbReference>
<keyword evidence="1" id="KW-0719">Serine esterase</keyword>
<keyword evidence="2" id="KW-0732">Signal</keyword>
<name>A0A0F7KN45_9SPHN</name>
<gene>
    <name evidence="5" type="ORF">WYH_00905</name>
</gene>
<dbReference type="PATRIC" id="fig|1267766.3.peg.910"/>
<dbReference type="STRING" id="1267766.WYH_00905"/>
<dbReference type="Pfam" id="PF07519">
    <property type="entry name" value="Tannase"/>
    <property type="match status" value="1"/>
</dbReference>
<dbReference type="RefSeq" id="WP_046902874.1">
    <property type="nucleotide sequence ID" value="NZ_CP011452.2"/>
</dbReference>
<evidence type="ECO:0000256" key="1">
    <source>
        <dbReference type="ARBA" id="ARBA00022487"/>
    </source>
</evidence>
<dbReference type="Proteomes" id="UP000034392">
    <property type="component" value="Chromosome"/>
</dbReference>
<evidence type="ECO:0000256" key="4">
    <source>
        <dbReference type="ARBA" id="ARBA00023157"/>
    </source>
</evidence>
<dbReference type="PANTHER" id="PTHR33938">
    <property type="entry name" value="FERULOYL ESTERASE B-RELATED"/>
    <property type="match status" value="1"/>
</dbReference>
<dbReference type="AlphaFoldDB" id="A0A0F7KN45"/>
<keyword evidence="4" id="KW-1015">Disulfide bond</keyword>
<keyword evidence="3" id="KW-0378">Hydrolase</keyword>
<evidence type="ECO:0000313" key="6">
    <source>
        <dbReference type="Proteomes" id="UP000034392"/>
    </source>
</evidence>
<dbReference type="PANTHER" id="PTHR33938:SF15">
    <property type="entry name" value="FERULOYL ESTERASE B-RELATED"/>
    <property type="match status" value="1"/>
</dbReference>
<dbReference type="GO" id="GO:0052689">
    <property type="term" value="F:carboxylic ester hydrolase activity"/>
    <property type="evidence" value="ECO:0007669"/>
    <property type="project" value="UniProtKB-KW"/>
</dbReference>
<evidence type="ECO:0000256" key="3">
    <source>
        <dbReference type="ARBA" id="ARBA00022801"/>
    </source>
</evidence>